<protein>
    <submittedName>
        <fullName evidence="2">3-methyladenine DNA glycosylase Tag</fullName>
    </submittedName>
</protein>
<keyword evidence="3" id="KW-1185">Reference proteome</keyword>
<evidence type="ECO:0000256" key="1">
    <source>
        <dbReference type="PIRSR" id="PIRSR605019-1"/>
    </source>
</evidence>
<dbReference type="PANTHER" id="PTHR30037">
    <property type="entry name" value="DNA-3-METHYLADENINE GLYCOSYLASE 1"/>
    <property type="match status" value="1"/>
</dbReference>
<dbReference type="GO" id="GO:0046872">
    <property type="term" value="F:metal ion binding"/>
    <property type="evidence" value="ECO:0007669"/>
    <property type="project" value="UniProtKB-KW"/>
</dbReference>
<dbReference type="AlphaFoldDB" id="A0A7W6HCS7"/>
<dbReference type="InterPro" id="IPR011257">
    <property type="entry name" value="DNA_glycosylase"/>
</dbReference>
<accession>A0A7W6HCS7</accession>
<comment type="caution">
    <text evidence="2">The sequence shown here is derived from an EMBL/GenBank/DDBJ whole genome shotgun (WGS) entry which is preliminary data.</text>
</comment>
<dbReference type="PANTHER" id="PTHR30037:SF4">
    <property type="entry name" value="DNA-3-METHYLADENINE GLYCOSYLASE I"/>
    <property type="match status" value="1"/>
</dbReference>
<dbReference type="Gene3D" id="1.10.340.30">
    <property type="entry name" value="Hypothetical protein, domain 2"/>
    <property type="match status" value="1"/>
</dbReference>
<dbReference type="InterPro" id="IPR005019">
    <property type="entry name" value="Adenine_glyco"/>
</dbReference>
<keyword evidence="1" id="KW-0862">Zinc</keyword>
<evidence type="ECO:0000313" key="3">
    <source>
        <dbReference type="Proteomes" id="UP000588647"/>
    </source>
</evidence>
<dbReference type="InterPro" id="IPR052891">
    <property type="entry name" value="DNA-3mA_glycosylase"/>
</dbReference>
<dbReference type="EMBL" id="JACIEM010000002">
    <property type="protein sequence ID" value="MBB4002845.1"/>
    <property type="molecule type" value="Genomic_DNA"/>
</dbReference>
<organism evidence="2 3">
    <name type="scientific">Aurantimonas endophytica</name>
    <dbReference type="NCBI Taxonomy" id="1522175"/>
    <lineage>
        <taxon>Bacteria</taxon>
        <taxon>Pseudomonadati</taxon>
        <taxon>Pseudomonadota</taxon>
        <taxon>Alphaproteobacteria</taxon>
        <taxon>Hyphomicrobiales</taxon>
        <taxon>Aurantimonadaceae</taxon>
        <taxon>Aurantimonas</taxon>
    </lineage>
</organism>
<keyword evidence="1" id="KW-0479">Metal-binding</keyword>
<dbReference type="GO" id="GO:0006284">
    <property type="term" value="P:base-excision repair"/>
    <property type="evidence" value="ECO:0007669"/>
    <property type="project" value="InterPro"/>
</dbReference>
<gene>
    <name evidence="2" type="ORF">GGR03_001920</name>
</gene>
<proteinExistence type="predicted"/>
<dbReference type="Pfam" id="PF03352">
    <property type="entry name" value="Adenine_glyco"/>
    <property type="match status" value="1"/>
</dbReference>
<evidence type="ECO:0000313" key="2">
    <source>
        <dbReference type="EMBL" id="MBB4002845.1"/>
    </source>
</evidence>
<reference evidence="2 3" key="1">
    <citation type="submission" date="2020-08" db="EMBL/GenBank/DDBJ databases">
        <title>Genomic Encyclopedia of Type Strains, Phase IV (KMG-IV): sequencing the most valuable type-strain genomes for metagenomic binning, comparative biology and taxonomic classification.</title>
        <authorList>
            <person name="Goeker M."/>
        </authorList>
    </citation>
    <scope>NUCLEOTIDE SEQUENCE [LARGE SCALE GENOMIC DNA]</scope>
    <source>
        <strain evidence="2 3">DSM 103570</strain>
    </source>
</reference>
<sequence length="98" mass="10658">MAIRKTHGSLGAFLWAHEPPASERPAAVDWEWLRANPVTPAATRLSKALKHAGFTFVGPTTIYAFMQSMGFVNDHVEGCCVRDECAAERAAFVRPASA</sequence>
<feature type="binding site" evidence="1">
    <location>
        <position position="75"/>
    </location>
    <ligand>
        <name>Zn(2+)</name>
        <dbReference type="ChEBI" id="CHEBI:29105"/>
    </ligand>
</feature>
<name>A0A7W6HCS7_9HYPH</name>
<dbReference type="SUPFAM" id="SSF48150">
    <property type="entry name" value="DNA-glycosylase"/>
    <property type="match status" value="1"/>
</dbReference>
<feature type="binding site" evidence="1">
    <location>
        <position position="79"/>
    </location>
    <ligand>
        <name>Zn(2+)</name>
        <dbReference type="ChEBI" id="CHEBI:29105"/>
    </ligand>
</feature>
<dbReference type="GO" id="GO:0008725">
    <property type="term" value="F:DNA-3-methyladenine glycosylase activity"/>
    <property type="evidence" value="ECO:0007669"/>
    <property type="project" value="InterPro"/>
</dbReference>
<dbReference type="Proteomes" id="UP000588647">
    <property type="component" value="Unassembled WGS sequence"/>
</dbReference>